<gene>
    <name evidence="18" type="ORF">CK203_089085</name>
</gene>
<dbReference type="EC" id="2.3.2.27" evidence="4"/>
<keyword evidence="9" id="KW-0863">Zinc-finger</keyword>
<feature type="chain" id="PRO_5019440373" description="RING-type E3 ubiquitin transferase" evidence="16">
    <location>
        <begin position="18"/>
        <end position="388"/>
    </location>
</feature>
<dbReference type="GO" id="GO:0030247">
    <property type="term" value="F:polysaccharide binding"/>
    <property type="evidence" value="ECO:0007669"/>
    <property type="project" value="InterPro"/>
</dbReference>
<dbReference type="InterPro" id="IPR046948">
    <property type="entry name" value="ATL20-22-like"/>
</dbReference>
<sequence>MLLLDVGLMLLELVGQAQDSPRGLIVSIVRSWATLKTLAGLYMASPQIGSPDRPKPIVIKPPQKPRQTKLPQKFDLSSGKTIGSVKEREGLYYFDETDVLGQCSPVVCNSASYPKDKRKKRHILEVARALLFTSHMPSQFWGDSILTTTYLINRMPSQVLSFVTPLHKFQEFFPHSRLGACLPLRVFGSTVFVHTHGPKRNKFDPRALKCGESMSETRPSLTYDYLDVAMFESIPYLISTPSPNTEGHLNSGGDTELQKNRETLNNKSRGRDECMTSNRCGDQGPLIQFPFRLKDQPHHCGYPGFELSCTENNQTILDLPVSNPDRGLIILNPSLAFLTLVTQFNAVYSSGSVQYRDLSSWPQVYNASAPGNRDYGDFMFNGSAFSLK</sequence>
<evidence type="ECO:0000256" key="7">
    <source>
        <dbReference type="ARBA" id="ARBA00022723"/>
    </source>
</evidence>
<dbReference type="GO" id="GO:0061630">
    <property type="term" value="F:ubiquitin protein ligase activity"/>
    <property type="evidence" value="ECO:0007669"/>
    <property type="project" value="UniProtKB-EC"/>
</dbReference>
<comment type="similarity">
    <text evidence="14">Belongs to the RING-type zinc finger family. ATL subfamily.</text>
</comment>
<comment type="subcellular location">
    <subcellularLocation>
        <location evidence="2">Membrane</location>
        <topology evidence="2">Single-pass membrane protein</topology>
    </subcellularLocation>
</comment>
<dbReference type="Proteomes" id="UP000288805">
    <property type="component" value="Unassembled WGS sequence"/>
</dbReference>
<comment type="pathway">
    <text evidence="3">Protein modification; protein ubiquitination.</text>
</comment>
<keyword evidence="12" id="KW-1133">Transmembrane helix</keyword>
<keyword evidence="6" id="KW-0812">Transmembrane</keyword>
<evidence type="ECO:0000256" key="14">
    <source>
        <dbReference type="ARBA" id="ARBA00024209"/>
    </source>
</evidence>
<evidence type="ECO:0000256" key="2">
    <source>
        <dbReference type="ARBA" id="ARBA00004167"/>
    </source>
</evidence>
<evidence type="ECO:0000256" key="6">
    <source>
        <dbReference type="ARBA" id="ARBA00022692"/>
    </source>
</evidence>
<evidence type="ECO:0000256" key="10">
    <source>
        <dbReference type="ARBA" id="ARBA00022786"/>
    </source>
</evidence>
<dbReference type="Pfam" id="PF13947">
    <property type="entry name" value="GUB_WAK_bind"/>
    <property type="match status" value="1"/>
</dbReference>
<dbReference type="PANTHER" id="PTHR46279">
    <property type="entry name" value="RING/U-BOX SUPERFAMILY PROTEIN"/>
    <property type="match status" value="1"/>
</dbReference>
<dbReference type="PANTHER" id="PTHR46279:SF9">
    <property type="entry name" value="OS01G0116300 PROTEIN"/>
    <property type="match status" value="1"/>
</dbReference>
<keyword evidence="10" id="KW-0833">Ubl conjugation pathway</keyword>
<comment type="caution">
    <text evidence="18">The sequence shown here is derived from an EMBL/GenBank/DDBJ whole genome shotgun (WGS) entry which is preliminary data.</text>
</comment>
<evidence type="ECO:0000256" key="9">
    <source>
        <dbReference type="ARBA" id="ARBA00022771"/>
    </source>
</evidence>
<keyword evidence="7" id="KW-0479">Metal-binding</keyword>
<evidence type="ECO:0000256" key="3">
    <source>
        <dbReference type="ARBA" id="ARBA00004906"/>
    </source>
</evidence>
<feature type="signal peptide" evidence="16">
    <location>
        <begin position="1"/>
        <end position="17"/>
    </location>
</feature>
<keyword evidence="8 16" id="KW-0732">Signal</keyword>
<dbReference type="InterPro" id="IPR025287">
    <property type="entry name" value="WAK_GUB"/>
</dbReference>
<name>A0A438DEE4_VITVI</name>
<feature type="region of interest" description="Disordered" evidence="15">
    <location>
        <begin position="242"/>
        <end position="277"/>
    </location>
</feature>
<evidence type="ECO:0000256" key="5">
    <source>
        <dbReference type="ARBA" id="ARBA00022679"/>
    </source>
</evidence>
<evidence type="ECO:0000256" key="13">
    <source>
        <dbReference type="ARBA" id="ARBA00023136"/>
    </source>
</evidence>
<reference evidence="18 19" key="1">
    <citation type="journal article" date="2018" name="PLoS Genet.">
        <title>Population sequencing reveals clonal diversity and ancestral inbreeding in the grapevine cultivar Chardonnay.</title>
        <authorList>
            <person name="Roach M.J."/>
            <person name="Johnson D.L."/>
            <person name="Bohlmann J."/>
            <person name="van Vuuren H.J."/>
            <person name="Jones S.J."/>
            <person name="Pretorius I.S."/>
            <person name="Schmidt S.A."/>
            <person name="Borneman A.R."/>
        </authorList>
    </citation>
    <scope>NUCLEOTIDE SEQUENCE [LARGE SCALE GENOMIC DNA]</scope>
    <source>
        <strain evidence="19">cv. Chardonnay</strain>
        <tissue evidence="18">Leaf</tissue>
    </source>
</reference>
<evidence type="ECO:0000313" key="18">
    <source>
        <dbReference type="EMBL" id="RVW33832.1"/>
    </source>
</evidence>
<evidence type="ECO:0000256" key="8">
    <source>
        <dbReference type="ARBA" id="ARBA00022729"/>
    </source>
</evidence>
<evidence type="ECO:0000313" key="19">
    <source>
        <dbReference type="Proteomes" id="UP000288805"/>
    </source>
</evidence>
<proteinExistence type="inferred from homology"/>
<evidence type="ECO:0000256" key="12">
    <source>
        <dbReference type="ARBA" id="ARBA00022989"/>
    </source>
</evidence>
<accession>A0A438DEE4</accession>
<keyword evidence="11" id="KW-0862">Zinc</keyword>
<dbReference type="EMBL" id="QGNW01001663">
    <property type="protein sequence ID" value="RVW33832.1"/>
    <property type="molecule type" value="Genomic_DNA"/>
</dbReference>
<evidence type="ECO:0000256" key="15">
    <source>
        <dbReference type="SAM" id="MobiDB-lite"/>
    </source>
</evidence>
<evidence type="ECO:0000256" key="11">
    <source>
        <dbReference type="ARBA" id="ARBA00022833"/>
    </source>
</evidence>
<feature type="compositionally biased region" description="Basic and acidic residues" evidence="15">
    <location>
        <begin position="256"/>
        <end position="274"/>
    </location>
</feature>
<dbReference type="GO" id="GO:0016020">
    <property type="term" value="C:membrane"/>
    <property type="evidence" value="ECO:0007669"/>
    <property type="project" value="UniProtKB-SubCell"/>
</dbReference>
<comment type="catalytic activity">
    <reaction evidence="1">
        <text>S-ubiquitinyl-[E2 ubiquitin-conjugating enzyme]-L-cysteine + [acceptor protein]-L-lysine = [E2 ubiquitin-conjugating enzyme]-L-cysteine + N(6)-ubiquitinyl-[acceptor protein]-L-lysine.</text>
        <dbReference type="EC" id="2.3.2.27"/>
    </reaction>
</comment>
<dbReference type="GO" id="GO:0008270">
    <property type="term" value="F:zinc ion binding"/>
    <property type="evidence" value="ECO:0007669"/>
    <property type="project" value="UniProtKB-KW"/>
</dbReference>
<dbReference type="AlphaFoldDB" id="A0A438DEE4"/>
<evidence type="ECO:0000259" key="17">
    <source>
        <dbReference type="Pfam" id="PF13947"/>
    </source>
</evidence>
<evidence type="ECO:0000256" key="16">
    <source>
        <dbReference type="SAM" id="SignalP"/>
    </source>
</evidence>
<keyword evidence="5" id="KW-0808">Transferase</keyword>
<protein>
    <recommendedName>
        <fullName evidence="4">RING-type E3 ubiquitin transferase</fullName>
        <ecNumber evidence="4">2.3.2.27</ecNumber>
    </recommendedName>
</protein>
<keyword evidence="13" id="KW-0472">Membrane</keyword>
<evidence type="ECO:0000256" key="1">
    <source>
        <dbReference type="ARBA" id="ARBA00000900"/>
    </source>
</evidence>
<organism evidence="18 19">
    <name type="scientific">Vitis vinifera</name>
    <name type="common">Grape</name>
    <dbReference type="NCBI Taxonomy" id="29760"/>
    <lineage>
        <taxon>Eukaryota</taxon>
        <taxon>Viridiplantae</taxon>
        <taxon>Streptophyta</taxon>
        <taxon>Embryophyta</taxon>
        <taxon>Tracheophyta</taxon>
        <taxon>Spermatophyta</taxon>
        <taxon>Magnoliopsida</taxon>
        <taxon>eudicotyledons</taxon>
        <taxon>Gunneridae</taxon>
        <taxon>Pentapetalae</taxon>
        <taxon>rosids</taxon>
        <taxon>Vitales</taxon>
        <taxon>Vitaceae</taxon>
        <taxon>Viteae</taxon>
        <taxon>Vitis</taxon>
    </lineage>
</organism>
<evidence type="ECO:0000256" key="4">
    <source>
        <dbReference type="ARBA" id="ARBA00012483"/>
    </source>
</evidence>
<feature type="domain" description="Wall-associated receptor kinase galacturonan-binding" evidence="17">
    <location>
        <begin position="278"/>
        <end position="323"/>
    </location>
</feature>